<sequence>MEEESSEDTQTSEFTHDDCNNIGNEMILSNENHHTLLYSGRKFESWEACENFIIIWAKQQGFQIIKDRVVRLEDTITKKIGCPFVVNASCPKLKNFEEYVIINKIVEQHNHPLDVSIVEFEDSRKFTDSMIEDIKFMTVSCKFRPTKESLLNDAAKLSNWLDSQKEIDSRWLIFRS</sequence>
<dbReference type="VEuPathDB" id="FungiDB:RhiirFUN_020783"/>
<dbReference type="EMBL" id="LLXJ01001645">
    <property type="protein sequence ID" value="PKC01308.1"/>
    <property type="molecule type" value="Genomic_DNA"/>
</dbReference>
<accession>A0A2N0P3A1</accession>
<reference evidence="1 2" key="1">
    <citation type="submission" date="2016-04" db="EMBL/GenBank/DDBJ databases">
        <title>Genome analyses suggest a sexual origin of heterokaryosis in a supposedly ancient asexual fungus.</title>
        <authorList>
            <person name="Ropars J."/>
            <person name="Sedzielewska K."/>
            <person name="Noel J."/>
            <person name="Charron P."/>
            <person name="Farinelli L."/>
            <person name="Marton T."/>
            <person name="Kruger M."/>
            <person name="Pelin A."/>
            <person name="Brachmann A."/>
            <person name="Corradi N."/>
        </authorList>
    </citation>
    <scope>NUCLEOTIDE SEQUENCE [LARGE SCALE GENOMIC DNA]</scope>
    <source>
        <strain evidence="1 2">A5</strain>
    </source>
</reference>
<name>A0A2N0P3A1_9GLOM</name>
<dbReference type="VEuPathDB" id="FungiDB:RhiirA1_462400"/>
<dbReference type="AlphaFoldDB" id="A0A2N0P3A1"/>
<comment type="caution">
    <text evidence="1">The sequence shown here is derived from an EMBL/GenBank/DDBJ whole genome shotgun (WGS) entry which is preliminary data.</text>
</comment>
<evidence type="ECO:0008006" key="3">
    <source>
        <dbReference type="Google" id="ProtNLM"/>
    </source>
</evidence>
<protein>
    <recommendedName>
        <fullName evidence="3">FAR1 domain-containing protein</fullName>
    </recommendedName>
</protein>
<evidence type="ECO:0000313" key="2">
    <source>
        <dbReference type="Proteomes" id="UP000232722"/>
    </source>
</evidence>
<reference evidence="1 2" key="2">
    <citation type="submission" date="2017-09" db="EMBL/GenBank/DDBJ databases">
        <title>Extensive intraspecific genome diversity in a model arbuscular mycorrhizal fungus.</title>
        <authorList>
            <person name="Chen E.C."/>
            <person name="Morin E."/>
            <person name="Beaudet D."/>
            <person name="Noel J."/>
            <person name="Ndikumana S."/>
            <person name="Charron P."/>
            <person name="St-Onge C."/>
            <person name="Giorgi J."/>
            <person name="Grigoriev I.V."/>
            <person name="Roux C."/>
            <person name="Martin F.M."/>
            <person name="Corradi N."/>
        </authorList>
    </citation>
    <scope>NUCLEOTIDE SEQUENCE [LARGE SCALE GENOMIC DNA]</scope>
    <source>
        <strain evidence="1 2">A5</strain>
    </source>
</reference>
<dbReference type="VEuPathDB" id="FungiDB:RhiirFUN_014895"/>
<dbReference type="Proteomes" id="UP000232722">
    <property type="component" value="Unassembled WGS sequence"/>
</dbReference>
<gene>
    <name evidence="1" type="ORF">RhiirA5_426928</name>
</gene>
<proteinExistence type="predicted"/>
<organism evidence="1 2">
    <name type="scientific">Rhizophagus irregularis</name>
    <dbReference type="NCBI Taxonomy" id="588596"/>
    <lineage>
        <taxon>Eukaryota</taxon>
        <taxon>Fungi</taxon>
        <taxon>Fungi incertae sedis</taxon>
        <taxon>Mucoromycota</taxon>
        <taxon>Glomeromycotina</taxon>
        <taxon>Glomeromycetes</taxon>
        <taxon>Glomerales</taxon>
        <taxon>Glomeraceae</taxon>
        <taxon>Rhizophagus</taxon>
    </lineage>
</organism>
<evidence type="ECO:0000313" key="1">
    <source>
        <dbReference type="EMBL" id="PKC01308.1"/>
    </source>
</evidence>
<dbReference type="VEuPathDB" id="FungiDB:FUN_023978"/>